<keyword evidence="1" id="KW-0472">Membrane</keyword>
<evidence type="ECO:0000256" key="1">
    <source>
        <dbReference type="SAM" id="Phobius"/>
    </source>
</evidence>
<reference evidence="2" key="1">
    <citation type="submission" date="2020-10" db="EMBL/GenBank/DDBJ databases">
        <title>Connecting structure to function with the recovery of over 1000 high-quality activated sludge metagenome-assembled genomes encoding full-length rRNA genes using long-read sequencing.</title>
        <authorList>
            <person name="Singleton C.M."/>
            <person name="Petriglieri F."/>
            <person name="Kristensen J.M."/>
            <person name="Kirkegaard R.H."/>
            <person name="Michaelsen T.Y."/>
            <person name="Andersen M.H."/>
            <person name="Karst S.M."/>
            <person name="Dueholm M.S."/>
            <person name="Nielsen P.H."/>
            <person name="Albertsen M."/>
        </authorList>
    </citation>
    <scope>NUCLEOTIDE SEQUENCE</scope>
    <source>
        <strain evidence="2">Hirt_18-Q3-R61-65_BATAC.395</strain>
    </source>
</reference>
<accession>A0A9D7K3L9</accession>
<dbReference type="InterPro" id="IPR007359">
    <property type="entry name" value="SigmaE_reg_RseC_MucC"/>
</dbReference>
<proteinExistence type="predicted"/>
<feature type="transmembrane region" description="Helical" evidence="1">
    <location>
        <begin position="78"/>
        <end position="96"/>
    </location>
</feature>
<dbReference type="Proteomes" id="UP000886689">
    <property type="component" value="Unassembled WGS sequence"/>
</dbReference>
<comment type="caution">
    <text evidence="2">The sequence shown here is derived from an EMBL/GenBank/DDBJ whole genome shotgun (WGS) entry which is preliminary data.</text>
</comment>
<name>A0A9D7K3L9_9PROT</name>
<evidence type="ECO:0000313" key="3">
    <source>
        <dbReference type="Proteomes" id="UP000886689"/>
    </source>
</evidence>
<dbReference type="AlphaFoldDB" id="A0A9D7K3L9"/>
<dbReference type="Pfam" id="PF04246">
    <property type="entry name" value="RseC_MucC"/>
    <property type="match status" value="1"/>
</dbReference>
<keyword evidence="1" id="KW-0812">Transmembrane</keyword>
<dbReference type="PIRSF" id="PIRSF004923">
    <property type="entry name" value="RseC"/>
    <property type="match status" value="1"/>
</dbReference>
<keyword evidence="1" id="KW-1133">Transmembrane helix</keyword>
<dbReference type="PANTHER" id="PTHR35867:SF1">
    <property type="entry name" value="PROTEIN RSEC"/>
    <property type="match status" value="1"/>
</dbReference>
<dbReference type="PANTHER" id="PTHR35867">
    <property type="entry name" value="PROTEIN RSEC"/>
    <property type="match status" value="1"/>
</dbReference>
<dbReference type="EMBL" id="JADJUC010000018">
    <property type="protein sequence ID" value="MBK8524903.1"/>
    <property type="molecule type" value="Genomic_DNA"/>
</dbReference>
<feature type="transmembrane region" description="Helical" evidence="1">
    <location>
        <begin position="102"/>
        <end position="119"/>
    </location>
</feature>
<protein>
    <submittedName>
        <fullName evidence="2">SoxR reducing system RseC family protein</fullName>
    </submittedName>
</protein>
<dbReference type="InterPro" id="IPR026268">
    <property type="entry name" value="RseC"/>
</dbReference>
<gene>
    <name evidence="2" type="ORF">IPL58_13035</name>
</gene>
<sequence>MSEATGTVIKVDGDYAIVRTDEAGCGRCHEKGGCGGANVGRMFCSTPQRWRVLNPRGAVVGEKVAIAVGDGAVTASAMLIYVLPLAFLVAGALLGTALAEEAGGIIGAVSGLTLAWLWVKHLQKQRYCDPKFHPHIV</sequence>
<organism evidence="2 3">
    <name type="scientific">Candidatus Proximibacter danicus</name>
    <dbReference type="NCBI Taxonomy" id="2954365"/>
    <lineage>
        <taxon>Bacteria</taxon>
        <taxon>Pseudomonadati</taxon>
        <taxon>Pseudomonadota</taxon>
        <taxon>Betaproteobacteria</taxon>
        <taxon>Candidatus Proximibacter</taxon>
    </lineage>
</organism>
<evidence type="ECO:0000313" key="2">
    <source>
        <dbReference type="EMBL" id="MBK8524903.1"/>
    </source>
</evidence>